<keyword evidence="2" id="KW-0238">DNA-binding</keyword>
<dbReference type="PROSITE" id="PS51005">
    <property type="entry name" value="NAC"/>
    <property type="match status" value="1"/>
</dbReference>
<dbReference type="GO" id="GO:0000976">
    <property type="term" value="F:transcription cis-regulatory region binding"/>
    <property type="evidence" value="ECO:0007669"/>
    <property type="project" value="UniProtKB-ARBA"/>
</dbReference>
<dbReference type="Gramene" id="XM_028324333.1">
    <property type="protein sequence ID" value="XP_028180134.1"/>
    <property type="gene ID" value="LOC114367198"/>
</dbReference>
<dbReference type="PANTHER" id="PTHR31744">
    <property type="entry name" value="PROTEIN CUP-SHAPED COTYLEDON 2-RELATED"/>
    <property type="match status" value="1"/>
</dbReference>
<dbReference type="GO" id="GO:0006355">
    <property type="term" value="P:regulation of DNA-templated transcription"/>
    <property type="evidence" value="ECO:0007669"/>
    <property type="project" value="InterPro"/>
</dbReference>
<dbReference type="Gene3D" id="2.170.150.80">
    <property type="entry name" value="NAC domain"/>
    <property type="match status" value="1"/>
</dbReference>
<sequence>MEENLPPGFRFHPTDEELITCYLTRKVSDSSFTSKAIAVVDLNKSEPWDLPGKASMGKKEWYFFSLRDRKYPTGLRTNRATESGYWKTTGKDKEIFRAGVLVGMKKTLVFYRGRAPRGEKSNWVMHEYRLENKNHFRPSKDEWVVCRVFQKSLQMKRPQQTPPSQPESPCDTASMVNEFGDVELPNLINNIANSSSDGITNNISGQTFFNADLINSVNTNMNLTMNWPVASEVIQVPTLPSLPWPSGLLNPSISVNSLLLKALQLRSYQQIEAAAAAATDHLIASYMPQGVSQHVGTNLISSSLTASSSSKVLECVPQQQQEQPFNLDSIW</sequence>
<protein>
    <submittedName>
        <fullName evidence="7">NAC domain-containing protein 100 isoform A</fullName>
    </submittedName>
    <submittedName>
        <fullName evidence="6">Protein CUP-SHAPED COTYLEDON 2</fullName>
    </submittedName>
</protein>
<reference evidence="6" key="1">
    <citation type="submission" date="2014-07" db="EMBL/GenBank/DDBJ databases">
        <title>Identification of a novel salt tolerance gene in wild soybean by whole-genome sequencing.</title>
        <authorList>
            <person name="Lam H.-M."/>
            <person name="Qi X."/>
            <person name="Li M.-W."/>
            <person name="Liu X."/>
            <person name="Xie M."/>
            <person name="Ni M."/>
            <person name="Xu X."/>
        </authorList>
    </citation>
    <scope>NUCLEOTIDE SEQUENCE [LARGE SCALE GENOMIC DNA]</scope>
    <source>
        <tissue evidence="6">Root</tissue>
    </source>
</reference>
<organism evidence="6">
    <name type="scientific">Glycine soja</name>
    <name type="common">Wild soybean</name>
    <dbReference type="NCBI Taxonomy" id="3848"/>
    <lineage>
        <taxon>Eukaryota</taxon>
        <taxon>Viridiplantae</taxon>
        <taxon>Streptophyta</taxon>
        <taxon>Embryophyta</taxon>
        <taxon>Tracheophyta</taxon>
        <taxon>Spermatophyta</taxon>
        <taxon>Magnoliopsida</taxon>
        <taxon>eudicotyledons</taxon>
        <taxon>Gunneridae</taxon>
        <taxon>Pentapetalae</taxon>
        <taxon>rosids</taxon>
        <taxon>fabids</taxon>
        <taxon>Fabales</taxon>
        <taxon>Fabaceae</taxon>
        <taxon>Papilionoideae</taxon>
        <taxon>50 kb inversion clade</taxon>
        <taxon>NPAAA clade</taxon>
        <taxon>indigoferoid/millettioid clade</taxon>
        <taxon>Phaseoleae</taxon>
        <taxon>Glycine</taxon>
        <taxon>Glycine subgen. Soja</taxon>
    </lineage>
</organism>
<dbReference type="Proteomes" id="UP000053555">
    <property type="component" value="Unassembled WGS sequence"/>
</dbReference>
<dbReference type="Proteomes" id="UP000289340">
    <property type="component" value="Chromosome 9"/>
</dbReference>
<keyword evidence="1" id="KW-0805">Transcription regulation</keyword>
<dbReference type="EMBL" id="KN650338">
    <property type="protein sequence ID" value="KHN32045.1"/>
    <property type="molecule type" value="Genomic_DNA"/>
</dbReference>
<gene>
    <name evidence="7" type="ORF">D0Y65_024563</name>
    <name evidence="6" type="ORF">glysoja_034908</name>
</gene>
<dbReference type="PANTHER" id="PTHR31744:SF22">
    <property type="entry name" value="NAC DOMAIN CONTAINING PROTEIN 58"/>
    <property type="match status" value="1"/>
</dbReference>
<evidence type="ECO:0000313" key="7">
    <source>
        <dbReference type="EMBL" id="RZB92649.1"/>
    </source>
</evidence>
<evidence type="ECO:0000256" key="3">
    <source>
        <dbReference type="ARBA" id="ARBA00023163"/>
    </source>
</evidence>
<dbReference type="FunFam" id="2.170.150.80:FF:000006">
    <property type="entry name" value="NAC domain-containing protein 100-like"/>
    <property type="match status" value="1"/>
</dbReference>
<dbReference type="AlphaFoldDB" id="A0A0B2RFF4"/>
<name>A0A0B2RFF4_GLYSO</name>
<proteinExistence type="predicted"/>
<evidence type="ECO:0000313" key="8">
    <source>
        <dbReference type="Proteomes" id="UP000289340"/>
    </source>
</evidence>
<dbReference type="InterPro" id="IPR003441">
    <property type="entry name" value="NAC-dom"/>
</dbReference>
<evidence type="ECO:0000256" key="1">
    <source>
        <dbReference type="ARBA" id="ARBA00023015"/>
    </source>
</evidence>
<dbReference type="InterPro" id="IPR036093">
    <property type="entry name" value="NAC_dom_sf"/>
</dbReference>
<keyword evidence="8" id="KW-1185">Reference proteome</keyword>
<evidence type="ECO:0000313" key="6">
    <source>
        <dbReference type="EMBL" id="KHN32045.1"/>
    </source>
</evidence>
<keyword evidence="3" id="KW-0804">Transcription</keyword>
<dbReference type="EMBL" id="QZWG01000009">
    <property type="protein sequence ID" value="RZB92649.1"/>
    <property type="molecule type" value="Genomic_DNA"/>
</dbReference>
<feature type="domain" description="NAC" evidence="5">
    <location>
        <begin position="5"/>
        <end position="151"/>
    </location>
</feature>
<accession>A0A0B2RFF4</accession>
<evidence type="ECO:0000256" key="2">
    <source>
        <dbReference type="ARBA" id="ARBA00023125"/>
    </source>
</evidence>
<keyword evidence="4" id="KW-0539">Nucleus</keyword>
<dbReference type="SUPFAM" id="SSF101941">
    <property type="entry name" value="NAC domain"/>
    <property type="match status" value="1"/>
</dbReference>
<reference evidence="7 8" key="2">
    <citation type="submission" date="2018-09" db="EMBL/GenBank/DDBJ databases">
        <title>A high-quality reference genome of wild soybean provides a powerful tool to mine soybean genomes.</title>
        <authorList>
            <person name="Xie M."/>
            <person name="Chung C.Y.L."/>
            <person name="Li M.-W."/>
            <person name="Wong F.-L."/>
            <person name="Chan T.-F."/>
            <person name="Lam H.-M."/>
        </authorList>
    </citation>
    <scope>NUCLEOTIDE SEQUENCE [LARGE SCALE GENOMIC DNA]</scope>
    <source>
        <strain evidence="8">cv. W05</strain>
        <tissue evidence="7">Hypocotyl of etiolated seedlings</tissue>
    </source>
</reference>
<evidence type="ECO:0000256" key="4">
    <source>
        <dbReference type="ARBA" id="ARBA00023242"/>
    </source>
</evidence>
<evidence type="ECO:0000259" key="5">
    <source>
        <dbReference type="PROSITE" id="PS51005"/>
    </source>
</evidence>
<dbReference type="Pfam" id="PF02365">
    <property type="entry name" value="NAM"/>
    <property type="match status" value="1"/>
</dbReference>